<evidence type="ECO:0000256" key="2">
    <source>
        <dbReference type="ARBA" id="ARBA00006236"/>
    </source>
</evidence>
<dbReference type="SUPFAM" id="SSF103473">
    <property type="entry name" value="MFS general substrate transporter"/>
    <property type="match status" value="1"/>
</dbReference>
<dbReference type="Gene3D" id="1.20.1720.10">
    <property type="entry name" value="Multidrug resistance protein D"/>
    <property type="match status" value="1"/>
</dbReference>
<dbReference type="InterPro" id="IPR020846">
    <property type="entry name" value="MFS_dom"/>
</dbReference>
<evidence type="ECO:0000313" key="10">
    <source>
        <dbReference type="EMBL" id="EEQ96114.1"/>
    </source>
</evidence>
<feature type="transmembrane region" description="Helical" evidence="8">
    <location>
        <begin position="444"/>
        <end position="464"/>
    </location>
</feature>
<feature type="transmembrane region" description="Helical" evidence="8">
    <location>
        <begin position="207"/>
        <end position="232"/>
    </location>
</feature>
<dbReference type="Proteomes" id="UP000004386">
    <property type="component" value="Unassembled WGS sequence"/>
</dbReference>
<feature type="transmembrane region" description="Helical" evidence="8">
    <location>
        <begin position="380"/>
        <end position="405"/>
    </location>
</feature>
<dbReference type="GO" id="GO:0042910">
    <property type="term" value="F:xenobiotic transmembrane transporter activity"/>
    <property type="evidence" value="ECO:0007669"/>
    <property type="project" value="InterPro"/>
</dbReference>
<dbReference type="EMBL" id="ACQA01000001">
    <property type="protein sequence ID" value="EEQ96114.1"/>
    <property type="molecule type" value="Genomic_DNA"/>
</dbReference>
<dbReference type="AlphaFoldDB" id="C4WF17"/>
<keyword evidence="6 8" id="KW-1133">Transmembrane helix</keyword>
<keyword evidence="5 8" id="KW-0812">Transmembrane</keyword>
<evidence type="ECO:0000313" key="11">
    <source>
        <dbReference type="Proteomes" id="UP000004386"/>
    </source>
</evidence>
<comment type="subcellular location">
    <subcellularLocation>
        <location evidence="8">Cell inner membrane</location>
        <topology evidence="8">Multi-pass membrane protein</topology>
    </subcellularLocation>
    <subcellularLocation>
        <location evidence="1">Cell membrane</location>
        <topology evidence="1">Multi-pass membrane protein</topology>
    </subcellularLocation>
</comment>
<dbReference type="GO" id="GO:1990961">
    <property type="term" value="P:xenobiotic detoxification by transmembrane export across the plasma membrane"/>
    <property type="evidence" value="ECO:0007669"/>
    <property type="project" value="InterPro"/>
</dbReference>
<dbReference type="InterPro" id="IPR036259">
    <property type="entry name" value="MFS_trans_sf"/>
</dbReference>
<keyword evidence="4" id="KW-1003">Cell membrane</keyword>
<feature type="transmembrane region" description="Helical" evidence="8">
    <location>
        <begin position="174"/>
        <end position="195"/>
    </location>
</feature>
<evidence type="ECO:0000256" key="4">
    <source>
        <dbReference type="ARBA" id="ARBA00022475"/>
    </source>
</evidence>
<feature type="transmembrane region" description="Helical" evidence="8">
    <location>
        <begin position="286"/>
        <end position="305"/>
    </location>
</feature>
<keyword evidence="3 8" id="KW-0813">Transport</keyword>
<dbReference type="PANTHER" id="PTHR23502:SF132">
    <property type="entry name" value="POLYAMINE TRANSPORTER 2-RELATED"/>
    <property type="match status" value="1"/>
</dbReference>
<feature type="domain" description="Major facilitator superfamily (MFS) profile" evidence="9">
    <location>
        <begin position="80"/>
        <end position="468"/>
    </location>
</feature>
<sequence>MTIRIECLSLQSFQMSATTQNGLTSLSENENSKRIQRFICPVPILRARWRHPPKQNRRSEIGAGISRNIDESASPMASSLVRNAIVLGLLSAIGPFAIDMYLPALPTIAADLHAETGAVQMSLLAFFIALAIAQLFCGPLSDMIGRKLPLYGGLVLFGIGSIGSAVATDIDVLVLFRFVQGLGAAAGMVIPRAVVRDLHTGIEAARLMSLLMLVFSISPILAPLTGSVIISFFGWRGVFWAVLVAAAIGIVLVATAQKETRTAEARLESNLGSALRGYGRLLKDRYFLGLVFVGGFGIASFFVYLANSSFVLIDHYGLTPTQYAIAFSANAVSFFGVSQLNGWLGSRFGLRRVMRFAVSGFAAAMLAMFAAALMGHQSLWLIAGFLFVGYGFLGLVIPTTAVLALEDHGEIAGTASALMGTLHFVIGGVAIGVTGSFFDGTALPMVGGIAGCALTAFVLTQVVLSRKANELDTEAAAA</sequence>
<evidence type="ECO:0000256" key="5">
    <source>
        <dbReference type="ARBA" id="ARBA00022692"/>
    </source>
</evidence>
<evidence type="ECO:0000259" key="9">
    <source>
        <dbReference type="PROSITE" id="PS50850"/>
    </source>
</evidence>
<accession>C4WF17</accession>
<name>C4WF17_9HYPH</name>
<gene>
    <name evidence="10" type="ORF">OINT_1001529</name>
</gene>
<feature type="transmembrane region" description="Helical" evidence="8">
    <location>
        <begin position="80"/>
        <end position="98"/>
    </location>
</feature>
<feature type="transmembrane region" description="Helical" evidence="8">
    <location>
        <begin position="356"/>
        <end position="374"/>
    </location>
</feature>
<comment type="similarity">
    <text evidence="2 8">Belongs to the major facilitator superfamily. Bcr/CmlA family.</text>
</comment>
<feature type="transmembrane region" description="Helical" evidence="8">
    <location>
        <begin position="325"/>
        <end position="344"/>
    </location>
</feature>
<dbReference type="PROSITE" id="PS50850">
    <property type="entry name" value="MFS"/>
    <property type="match status" value="1"/>
</dbReference>
<organism evidence="10 11">
    <name type="scientific">Brucella intermedia LMG 3301</name>
    <dbReference type="NCBI Taxonomy" id="641118"/>
    <lineage>
        <taxon>Bacteria</taxon>
        <taxon>Pseudomonadati</taxon>
        <taxon>Pseudomonadota</taxon>
        <taxon>Alphaproteobacteria</taxon>
        <taxon>Hyphomicrobiales</taxon>
        <taxon>Brucellaceae</taxon>
        <taxon>Brucella/Ochrobactrum group</taxon>
        <taxon>Brucella</taxon>
    </lineage>
</organism>
<protein>
    <recommendedName>
        <fullName evidence="8">Bcr/CflA family efflux transporter</fullName>
    </recommendedName>
</protein>
<proteinExistence type="inferred from homology"/>
<dbReference type="InterPro" id="IPR011701">
    <property type="entry name" value="MFS"/>
</dbReference>
<dbReference type="PANTHER" id="PTHR23502">
    <property type="entry name" value="MAJOR FACILITATOR SUPERFAMILY"/>
    <property type="match status" value="1"/>
</dbReference>
<keyword evidence="7 8" id="KW-0472">Membrane</keyword>
<dbReference type="NCBIfam" id="TIGR00710">
    <property type="entry name" value="efflux_Bcr_CflA"/>
    <property type="match status" value="1"/>
</dbReference>
<evidence type="ECO:0000256" key="6">
    <source>
        <dbReference type="ARBA" id="ARBA00022989"/>
    </source>
</evidence>
<comment type="caution">
    <text evidence="10">The sequence shown here is derived from an EMBL/GenBank/DDBJ whole genome shotgun (WGS) entry which is preliminary data.</text>
</comment>
<evidence type="ECO:0000256" key="8">
    <source>
        <dbReference type="RuleBase" id="RU365088"/>
    </source>
</evidence>
<dbReference type="FunFam" id="1.20.1720.10:FF:000005">
    <property type="entry name" value="Bcr/CflA family efflux transporter"/>
    <property type="match status" value="1"/>
</dbReference>
<keyword evidence="8" id="KW-0997">Cell inner membrane</keyword>
<evidence type="ECO:0000256" key="1">
    <source>
        <dbReference type="ARBA" id="ARBA00004651"/>
    </source>
</evidence>
<dbReference type="InterPro" id="IPR004812">
    <property type="entry name" value="Efflux_drug-R_Bcr/CmlA"/>
</dbReference>
<feature type="transmembrane region" description="Helical" evidence="8">
    <location>
        <begin position="148"/>
        <end position="168"/>
    </location>
</feature>
<evidence type="ECO:0000256" key="3">
    <source>
        <dbReference type="ARBA" id="ARBA00022448"/>
    </source>
</evidence>
<dbReference type="GO" id="GO:0005886">
    <property type="term" value="C:plasma membrane"/>
    <property type="evidence" value="ECO:0007669"/>
    <property type="project" value="UniProtKB-SubCell"/>
</dbReference>
<feature type="transmembrane region" description="Helical" evidence="8">
    <location>
        <begin position="238"/>
        <end position="256"/>
    </location>
</feature>
<feature type="transmembrane region" description="Helical" evidence="8">
    <location>
        <begin position="118"/>
        <end position="136"/>
    </location>
</feature>
<reference evidence="10 11" key="1">
    <citation type="submission" date="2009-05" db="EMBL/GenBank/DDBJ databases">
        <authorList>
            <person name="Setubal J.C."/>
            <person name="Boyle S."/>
            <person name="Crasta O.R."/>
            <person name="Gillespie J.J."/>
            <person name="Kenyon R.W."/>
            <person name="Lu J."/>
            <person name="Mane S."/>
            <person name="Nagrani S."/>
            <person name="Shallom J.M."/>
            <person name="Shallom S."/>
            <person name="Shukla M."/>
            <person name="Snyder E.E."/>
            <person name="Sobral B.W."/>
            <person name="Wattam A.R."/>
            <person name="Will R."/>
            <person name="Williams K."/>
            <person name="Yoo H."/>
            <person name="Munk C."/>
            <person name="Tapia R."/>
            <person name="Green L."/>
            <person name="Rogers Y."/>
            <person name="Detter J.C."/>
            <person name="Bruce D."/>
            <person name="Brettin T.S."/>
            <person name="Tsolis R."/>
        </authorList>
    </citation>
    <scope>NUCLEOTIDE SEQUENCE [LARGE SCALE GENOMIC DNA]</scope>
    <source>
        <strain evidence="10 11">LMG 3301</strain>
    </source>
</reference>
<evidence type="ECO:0000256" key="7">
    <source>
        <dbReference type="ARBA" id="ARBA00023136"/>
    </source>
</evidence>
<dbReference type="CDD" id="cd17320">
    <property type="entry name" value="MFS_MdfA_MDR_like"/>
    <property type="match status" value="1"/>
</dbReference>
<feature type="transmembrane region" description="Helical" evidence="8">
    <location>
        <begin position="417"/>
        <end position="438"/>
    </location>
</feature>
<dbReference type="HOGENOM" id="CLU_001265_47_0_5"/>
<dbReference type="Pfam" id="PF07690">
    <property type="entry name" value="MFS_1"/>
    <property type="match status" value="1"/>
</dbReference>